<name>A0ABP6M4V3_9MICC</name>
<protein>
    <submittedName>
        <fullName evidence="2">Uncharacterized protein</fullName>
    </submittedName>
</protein>
<feature type="transmembrane region" description="Helical" evidence="1">
    <location>
        <begin position="60"/>
        <end position="78"/>
    </location>
</feature>
<accession>A0ABP6M4V3</accession>
<organism evidence="2 3">
    <name type="scientific">Nesterenkonia aethiopica</name>
    <dbReference type="NCBI Taxonomy" id="269144"/>
    <lineage>
        <taxon>Bacteria</taxon>
        <taxon>Bacillati</taxon>
        <taxon>Actinomycetota</taxon>
        <taxon>Actinomycetes</taxon>
        <taxon>Micrococcales</taxon>
        <taxon>Micrococcaceae</taxon>
        <taxon>Nesterenkonia</taxon>
    </lineage>
</organism>
<dbReference type="CDD" id="cd21416">
    <property type="entry name" value="HDC_protein"/>
    <property type="match status" value="1"/>
</dbReference>
<sequence length="407" mass="42518">MEPIYAAAIVLAFIALGELVSTWSRARIPGLLVAMLSAFLVVQLGLVPRSVVDDSMLVEVYTILVAPILFHMGSLIPLRTMVEQWRAVLIASAGILGAVLLLSAVVLPMFGFQYFVAGAGPLAGGIIATSLTTDGLVGAGVATAIVVLPSLILMVQSLPAMPLTNYLLRKYAIRLRESGELDRLVRLAAADREAVSAGGSGRRGSVRTDHRVATRKRLITLPDFLVDNHLFVLFMVLVGGSVATLMSELSSIPASILALILGILSTAIGLTPERTLEKSSSFGIAMAGIIAIVMAPLLTASLSDVIAALLPMITIIVVGTLGILLGGFVATKLLGWAPSLGLSVALTAMYGFPADYLLTHEVARSVGRNPQESEQLTHAMLPAMLVGGFTSVSAGSVVIASVLVSFL</sequence>
<feature type="transmembrane region" description="Helical" evidence="1">
    <location>
        <begin position="282"/>
        <end position="299"/>
    </location>
</feature>
<proteinExistence type="predicted"/>
<keyword evidence="1" id="KW-1133">Transmembrane helix</keyword>
<feature type="transmembrane region" description="Helical" evidence="1">
    <location>
        <begin position="136"/>
        <end position="155"/>
    </location>
</feature>
<dbReference type="Proteomes" id="UP001500236">
    <property type="component" value="Unassembled WGS sequence"/>
</dbReference>
<dbReference type="InterPro" id="IPR049576">
    <property type="entry name" value="HDC-like"/>
</dbReference>
<comment type="caution">
    <text evidence="2">The sequence shown here is derived from an EMBL/GenBank/DDBJ whole genome shotgun (WGS) entry which is preliminary data.</text>
</comment>
<feature type="transmembrane region" description="Helical" evidence="1">
    <location>
        <begin position="90"/>
        <end position="116"/>
    </location>
</feature>
<reference evidence="3" key="1">
    <citation type="journal article" date="2019" name="Int. J. Syst. Evol. Microbiol.">
        <title>The Global Catalogue of Microorganisms (GCM) 10K type strain sequencing project: providing services to taxonomists for standard genome sequencing and annotation.</title>
        <authorList>
            <consortium name="The Broad Institute Genomics Platform"/>
            <consortium name="The Broad Institute Genome Sequencing Center for Infectious Disease"/>
            <person name="Wu L."/>
            <person name="Ma J."/>
        </authorList>
    </citation>
    <scope>NUCLEOTIDE SEQUENCE [LARGE SCALE GENOMIC DNA]</scope>
    <source>
        <strain evidence="3">JCM 14309</strain>
    </source>
</reference>
<evidence type="ECO:0000313" key="3">
    <source>
        <dbReference type="Proteomes" id="UP001500236"/>
    </source>
</evidence>
<feature type="transmembrane region" description="Helical" evidence="1">
    <location>
        <begin position="252"/>
        <end position="270"/>
    </location>
</feature>
<keyword evidence="3" id="KW-1185">Reference proteome</keyword>
<evidence type="ECO:0000313" key="2">
    <source>
        <dbReference type="EMBL" id="GAA3076540.1"/>
    </source>
</evidence>
<keyword evidence="1" id="KW-0472">Membrane</keyword>
<feature type="transmembrane region" description="Helical" evidence="1">
    <location>
        <begin position="6"/>
        <end position="23"/>
    </location>
</feature>
<feature type="transmembrane region" description="Helical" evidence="1">
    <location>
        <begin position="379"/>
        <end position="406"/>
    </location>
</feature>
<dbReference type="EMBL" id="BAAAVT010000031">
    <property type="protein sequence ID" value="GAA3076540.1"/>
    <property type="molecule type" value="Genomic_DNA"/>
</dbReference>
<feature type="transmembrane region" description="Helical" evidence="1">
    <location>
        <begin position="30"/>
        <end position="48"/>
    </location>
</feature>
<feature type="transmembrane region" description="Helical" evidence="1">
    <location>
        <begin position="224"/>
        <end position="246"/>
    </location>
</feature>
<gene>
    <name evidence="2" type="ORF">GCM10010529_30050</name>
</gene>
<dbReference type="RefSeq" id="WP_344681103.1">
    <property type="nucleotide sequence ID" value="NZ_BAAAVT010000031.1"/>
</dbReference>
<feature type="transmembrane region" description="Helical" evidence="1">
    <location>
        <begin position="333"/>
        <end position="352"/>
    </location>
</feature>
<evidence type="ECO:0000256" key="1">
    <source>
        <dbReference type="SAM" id="Phobius"/>
    </source>
</evidence>
<feature type="transmembrane region" description="Helical" evidence="1">
    <location>
        <begin position="305"/>
        <end position="326"/>
    </location>
</feature>
<keyword evidence="1" id="KW-0812">Transmembrane</keyword>